<keyword evidence="7" id="KW-0804">Transcription</keyword>
<evidence type="ECO:0000256" key="7">
    <source>
        <dbReference type="ARBA" id="ARBA00023163"/>
    </source>
</evidence>
<dbReference type="CDD" id="cd17536">
    <property type="entry name" value="REC_YesN-like"/>
    <property type="match status" value="1"/>
</dbReference>
<dbReference type="PRINTS" id="PR00032">
    <property type="entry name" value="HTHARAC"/>
</dbReference>
<evidence type="ECO:0000256" key="5">
    <source>
        <dbReference type="ARBA" id="ARBA00023015"/>
    </source>
</evidence>
<evidence type="ECO:0000259" key="9">
    <source>
        <dbReference type="PROSITE" id="PS01124"/>
    </source>
</evidence>
<reference evidence="11 12" key="1">
    <citation type="submission" date="2014-12" db="EMBL/GenBank/DDBJ databases">
        <title>Draft genome sequences of 29 type strains of Enterococci.</title>
        <authorList>
            <person name="Zhong Z."/>
            <person name="Sun Z."/>
            <person name="Liu W."/>
            <person name="Zhang W."/>
            <person name="Zhang H."/>
        </authorList>
    </citation>
    <scope>NUCLEOTIDE SEQUENCE [LARGE SCALE GENOMIC DNA]</scope>
    <source>
        <strain evidence="11 12">DSM 17029</strain>
    </source>
</reference>
<evidence type="ECO:0000256" key="2">
    <source>
        <dbReference type="ARBA" id="ARBA00022490"/>
    </source>
</evidence>
<dbReference type="SUPFAM" id="SSF52172">
    <property type="entry name" value="CheY-like"/>
    <property type="match status" value="1"/>
</dbReference>
<dbReference type="Pfam" id="PF00072">
    <property type="entry name" value="Response_reg"/>
    <property type="match status" value="1"/>
</dbReference>
<name>A0A1L8RFK1_9ENTE</name>
<evidence type="ECO:0000256" key="4">
    <source>
        <dbReference type="ARBA" id="ARBA00023012"/>
    </source>
</evidence>
<dbReference type="PANTHER" id="PTHR42713">
    <property type="entry name" value="HISTIDINE KINASE-RELATED"/>
    <property type="match status" value="1"/>
</dbReference>
<dbReference type="InterPro" id="IPR018060">
    <property type="entry name" value="HTH_AraC"/>
</dbReference>
<keyword evidence="12" id="KW-1185">Reference proteome</keyword>
<dbReference type="Proteomes" id="UP000181884">
    <property type="component" value="Unassembled WGS sequence"/>
</dbReference>
<dbReference type="GO" id="GO:0000160">
    <property type="term" value="P:phosphorelay signal transduction system"/>
    <property type="evidence" value="ECO:0007669"/>
    <property type="project" value="UniProtKB-KW"/>
</dbReference>
<keyword evidence="5" id="KW-0805">Transcription regulation</keyword>
<comment type="subcellular location">
    <subcellularLocation>
        <location evidence="1">Cytoplasm</location>
    </subcellularLocation>
</comment>
<evidence type="ECO:0000313" key="11">
    <source>
        <dbReference type="EMBL" id="OJG18472.1"/>
    </source>
</evidence>
<dbReference type="InterPro" id="IPR009057">
    <property type="entry name" value="Homeodomain-like_sf"/>
</dbReference>
<evidence type="ECO:0000256" key="1">
    <source>
        <dbReference type="ARBA" id="ARBA00004496"/>
    </source>
</evidence>
<sequence>MLVDDEYMILEGLKRIIPWEELGFEIIKTARSAREALDYLKEHPIDLLMTDITMPEMSGIELIATAQAEGRHFMSLILSGYQEFEYVKQGMALQVKDYLVKPVDKEELLKNVQLIKTELDAEKKNATQAQLYLEAGLMRWLHDELNELEYEDLINQFKGIRSGAFTAVLMEGTPSSLLAVSELFARQPLQIKSLMDSRQLTIIYRGSRQQLFIELHEAERILAGQGRIYVGETVAEWEDLYESYEKVRQLKGLDTFYKDLLPEDRQDQNKTSSTELSFLSFNKALMIGDSQTILRELTQIFDQLVQQQASPDYVRYIVFLLFADIYRQYPELIGDDYDQLVENIRRSNQLSSLAELLQAILGGLKNKPKKKRYSDSVQQAVDIIETRYPEELNLKLVADELHLHVVYLGQVFKKETQKSFSQFLNQVRTKQAQKLLLYTDRTIAEIADEVGFNNTNYFSKMFKKLNGITPKEFREQYEAGYAPVEG</sequence>
<dbReference type="GO" id="GO:0003700">
    <property type="term" value="F:DNA-binding transcription factor activity"/>
    <property type="evidence" value="ECO:0007669"/>
    <property type="project" value="InterPro"/>
</dbReference>
<protein>
    <submittedName>
        <fullName evidence="11">AraC family transcriptional regulator</fullName>
    </submittedName>
</protein>
<gene>
    <name evidence="11" type="ORF">RU97_GL001869</name>
</gene>
<dbReference type="InterPro" id="IPR020449">
    <property type="entry name" value="Tscrpt_reg_AraC-type_HTH"/>
</dbReference>
<dbReference type="Gene3D" id="3.40.50.2300">
    <property type="match status" value="1"/>
</dbReference>
<evidence type="ECO:0000256" key="8">
    <source>
        <dbReference type="PROSITE-ProRule" id="PRU00169"/>
    </source>
</evidence>
<keyword evidence="2" id="KW-0963">Cytoplasm</keyword>
<feature type="domain" description="Response regulatory" evidence="10">
    <location>
        <begin position="1"/>
        <end position="116"/>
    </location>
</feature>
<evidence type="ECO:0000256" key="6">
    <source>
        <dbReference type="ARBA" id="ARBA00023125"/>
    </source>
</evidence>
<dbReference type="InterPro" id="IPR011006">
    <property type="entry name" value="CheY-like_superfamily"/>
</dbReference>
<dbReference type="Gene3D" id="1.10.10.60">
    <property type="entry name" value="Homeodomain-like"/>
    <property type="match status" value="2"/>
</dbReference>
<dbReference type="SUPFAM" id="SSF46689">
    <property type="entry name" value="Homeodomain-like"/>
    <property type="match status" value="1"/>
</dbReference>
<evidence type="ECO:0000313" key="12">
    <source>
        <dbReference type="Proteomes" id="UP000181884"/>
    </source>
</evidence>
<comment type="caution">
    <text evidence="11">The sequence shown here is derived from an EMBL/GenBank/DDBJ whole genome shotgun (WGS) entry which is preliminary data.</text>
</comment>
<dbReference type="PANTHER" id="PTHR42713:SF3">
    <property type="entry name" value="TRANSCRIPTIONAL REGULATORY PROTEIN HPTR"/>
    <property type="match status" value="1"/>
</dbReference>
<proteinExistence type="predicted"/>
<organism evidence="11 12">
    <name type="scientific">Enterococcus canis</name>
    <dbReference type="NCBI Taxonomy" id="214095"/>
    <lineage>
        <taxon>Bacteria</taxon>
        <taxon>Bacillati</taxon>
        <taxon>Bacillota</taxon>
        <taxon>Bacilli</taxon>
        <taxon>Lactobacillales</taxon>
        <taxon>Enterococcaceae</taxon>
        <taxon>Enterococcus</taxon>
    </lineage>
</organism>
<dbReference type="EMBL" id="JXKH01000004">
    <property type="protein sequence ID" value="OJG18472.1"/>
    <property type="molecule type" value="Genomic_DNA"/>
</dbReference>
<evidence type="ECO:0000259" key="10">
    <source>
        <dbReference type="PROSITE" id="PS50110"/>
    </source>
</evidence>
<dbReference type="PROSITE" id="PS01124">
    <property type="entry name" value="HTH_ARAC_FAMILY_2"/>
    <property type="match status" value="1"/>
</dbReference>
<dbReference type="PROSITE" id="PS50110">
    <property type="entry name" value="RESPONSE_REGULATORY"/>
    <property type="match status" value="1"/>
</dbReference>
<dbReference type="STRING" id="214095.RU97_GL001869"/>
<keyword evidence="6" id="KW-0238">DNA-binding</keyword>
<dbReference type="InterPro" id="IPR001789">
    <property type="entry name" value="Sig_transdc_resp-reg_receiver"/>
</dbReference>
<dbReference type="SMART" id="SM00448">
    <property type="entry name" value="REC"/>
    <property type="match status" value="1"/>
</dbReference>
<feature type="modified residue" description="4-aspartylphosphate" evidence="8">
    <location>
        <position position="51"/>
    </location>
</feature>
<dbReference type="GO" id="GO:0005737">
    <property type="term" value="C:cytoplasm"/>
    <property type="evidence" value="ECO:0007669"/>
    <property type="project" value="UniProtKB-SubCell"/>
</dbReference>
<evidence type="ECO:0000256" key="3">
    <source>
        <dbReference type="ARBA" id="ARBA00022553"/>
    </source>
</evidence>
<dbReference type="SMART" id="SM00342">
    <property type="entry name" value="HTH_ARAC"/>
    <property type="match status" value="1"/>
</dbReference>
<accession>A0A1L8RFK1</accession>
<dbReference type="AlphaFoldDB" id="A0A1L8RFK1"/>
<keyword evidence="4" id="KW-0902">Two-component regulatory system</keyword>
<feature type="domain" description="HTH araC/xylS-type" evidence="9">
    <location>
        <begin position="378"/>
        <end position="476"/>
    </location>
</feature>
<dbReference type="GO" id="GO:0043565">
    <property type="term" value="F:sequence-specific DNA binding"/>
    <property type="evidence" value="ECO:0007669"/>
    <property type="project" value="InterPro"/>
</dbReference>
<keyword evidence="3 8" id="KW-0597">Phosphoprotein</keyword>
<dbReference type="Pfam" id="PF12833">
    <property type="entry name" value="HTH_18"/>
    <property type="match status" value="1"/>
</dbReference>
<dbReference type="InterPro" id="IPR051552">
    <property type="entry name" value="HptR"/>
</dbReference>